<dbReference type="InParanoid" id="A0A1H9FLV2"/>
<reference evidence="5" key="1">
    <citation type="submission" date="2016-10" db="EMBL/GenBank/DDBJ databases">
        <authorList>
            <person name="Varghese N."/>
            <person name="Submissions S."/>
        </authorList>
    </citation>
    <scope>NUCLEOTIDE SEQUENCE [LARGE SCALE GENOMIC DNA]</scope>
    <source>
        <strain evidence="5">DSM 24740</strain>
    </source>
</reference>
<evidence type="ECO:0000256" key="2">
    <source>
        <dbReference type="SAM" id="Coils"/>
    </source>
</evidence>
<protein>
    <submittedName>
        <fullName evidence="4">RNA polymerase-binding transcription factor DksA</fullName>
    </submittedName>
</protein>
<evidence type="ECO:0000256" key="3">
    <source>
        <dbReference type="SAM" id="MobiDB-lite"/>
    </source>
</evidence>
<evidence type="ECO:0000313" key="5">
    <source>
        <dbReference type="Proteomes" id="UP000199021"/>
    </source>
</evidence>
<dbReference type="AlphaFoldDB" id="A0A1H9FLV2"/>
<keyword evidence="2" id="KW-0175">Coiled coil</keyword>
<dbReference type="Proteomes" id="UP000199021">
    <property type="component" value="Unassembled WGS sequence"/>
</dbReference>
<dbReference type="STRING" id="478744.SAMN05444359_10923"/>
<feature type="compositionally biased region" description="Basic residues" evidence="3">
    <location>
        <begin position="159"/>
        <end position="172"/>
    </location>
</feature>
<dbReference type="OrthoDB" id="9811543at2"/>
<sequence>MERYSDKDFAIFAERIKSEYALAKEELRLLRDQVNELSETMSQNFGADMGEDSSSVSSLELLNEQVLRKRDHVQALQNAMLRIKNKVYGTCSVTGKLIDRQRLEAVPTTTKSVEGMRLEASGQLDITAQDIARRAVERREGPNKIISKIKKPPPPPRKAQPKKRKKPGRKPRRPVEEDDDLI</sequence>
<organism evidence="4 5">
    <name type="scientific">Neolewinella agarilytica</name>
    <dbReference type="NCBI Taxonomy" id="478744"/>
    <lineage>
        <taxon>Bacteria</taxon>
        <taxon>Pseudomonadati</taxon>
        <taxon>Bacteroidota</taxon>
        <taxon>Saprospiria</taxon>
        <taxon>Saprospirales</taxon>
        <taxon>Lewinellaceae</taxon>
        <taxon>Neolewinella</taxon>
    </lineage>
</organism>
<evidence type="ECO:0000256" key="1">
    <source>
        <dbReference type="PROSITE-ProRule" id="PRU00510"/>
    </source>
</evidence>
<feature type="region of interest" description="Disordered" evidence="3">
    <location>
        <begin position="135"/>
        <end position="182"/>
    </location>
</feature>
<feature type="coiled-coil region" evidence="2">
    <location>
        <begin position="13"/>
        <end position="79"/>
    </location>
</feature>
<feature type="zinc finger region" description="dksA C4-type" evidence="1">
    <location>
        <begin position="91"/>
        <end position="115"/>
    </location>
</feature>
<accession>A0A1H9FLV2</accession>
<proteinExistence type="predicted"/>
<dbReference type="Gene3D" id="1.20.120.910">
    <property type="entry name" value="DksA, coiled-coil domain"/>
    <property type="match status" value="1"/>
</dbReference>
<dbReference type="PANTHER" id="PTHR33823">
    <property type="entry name" value="RNA POLYMERASE-BINDING TRANSCRIPTION FACTOR DKSA-RELATED"/>
    <property type="match status" value="1"/>
</dbReference>
<dbReference type="EMBL" id="FOFB01000009">
    <property type="protein sequence ID" value="SEQ38815.1"/>
    <property type="molecule type" value="Genomic_DNA"/>
</dbReference>
<gene>
    <name evidence="4" type="ORF">SAMN05444359_10923</name>
</gene>
<dbReference type="RefSeq" id="WP_090167748.1">
    <property type="nucleotide sequence ID" value="NZ_FOFB01000009.1"/>
</dbReference>
<dbReference type="FunCoup" id="A0A1H9FLV2">
    <property type="interactions" value="145"/>
</dbReference>
<name>A0A1H9FLV2_9BACT</name>
<evidence type="ECO:0000313" key="4">
    <source>
        <dbReference type="EMBL" id="SEQ38815.1"/>
    </source>
</evidence>
<keyword evidence="5" id="KW-1185">Reference proteome</keyword>
<dbReference type="PROSITE" id="PS51128">
    <property type="entry name" value="ZF_DKSA_2"/>
    <property type="match status" value="1"/>
</dbReference>